<dbReference type="AlphaFoldDB" id="A0A815YJG7"/>
<comment type="caution">
    <text evidence="3">The sequence shown here is derived from an EMBL/GenBank/DDBJ whole genome shotgun (WGS) entry which is preliminary data.</text>
</comment>
<name>A0A815YJG7_9BILA</name>
<dbReference type="EMBL" id="CAJNOH010002490">
    <property type="protein sequence ID" value="CAF1296138.1"/>
    <property type="molecule type" value="Genomic_DNA"/>
</dbReference>
<reference evidence="3" key="1">
    <citation type="submission" date="2021-02" db="EMBL/GenBank/DDBJ databases">
        <authorList>
            <person name="Nowell W R."/>
        </authorList>
    </citation>
    <scope>NUCLEOTIDE SEQUENCE</scope>
</reference>
<feature type="compositionally biased region" description="Pro residues" evidence="1">
    <location>
        <begin position="109"/>
        <end position="123"/>
    </location>
</feature>
<dbReference type="Proteomes" id="UP000663870">
    <property type="component" value="Unassembled WGS sequence"/>
</dbReference>
<organism evidence="3 4">
    <name type="scientific">Rotaria sordida</name>
    <dbReference type="NCBI Taxonomy" id="392033"/>
    <lineage>
        <taxon>Eukaryota</taxon>
        <taxon>Metazoa</taxon>
        <taxon>Spiralia</taxon>
        <taxon>Gnathifera</taxon>
        <taxon>Rotifera</taxon>
        <taxon>Eurotatoria</taxon>
        <taxon>Bdelloidea</taxon>
        <taxon>Philodinida</taxon>
        <taxon>Philodinidae</taxon>
        <taxon>Rotaria</taxon>
    </lineage>
</organism>
<dbReference type="Proteomes" id="UP000663854">
    <property type="component" value="Unassembled WGS sequence"/>
</dbReference>
<sequence>MSTGDRVYGPGQKFILPHGGVPECTEQQLHEVGYIRPDPVYPSHPINPNLGQRTYQGPAPVYTSNITIRCLEPPPLPPGKLTIIEKRPRAPSPPSPKHVHGPLPERSRTPPPLILRQRPPSPPHSTDAICCVRLPPPPPPPRQRINHIYGPCPPKPPNIIVERWLPYKRSPPRDYVVIRAPPYNPIPVQNLIIKHTYPAARIEHEIRKYPQPIRTNPEYYIQQHGHTLLGEQALQETLFSVLSQQRAGQHILQRLQAIFRVPCDQNHERIDSYKFIGSWGTENIPTTTEIHSIGIGSMTSHPDNFSPTAALCY</sequence>
<feature type="region of interest" description="Disordered" evidence="1">
    <location>
        <begin position="73"/>
        <end position="127"/>
    </location>
</feature>
<gene>
    <name evidence="3" type="ORF">JXQ802_LOCUS45163</name>
    <name evidence="2" type="ORF">PYM288_LOCUS29661</name>
</gene>
<dbReference type="EMBL" id="CAJNOL010003674">
    <property type="protein sequence ID" value="CAF1570545.1"/>
    <property type="molecule type" value="Genomic_DNA"/>
</dbReference>
<keyword evidence="4" id="KW-1185">Reference proteome</keyword>
<evidence type="ECO:0000313" key="3">
    <source>
        <dbReference type="EMBL" id="CAF1570545.1"/>
    </source>
</evidence>
<evidence type="ECO:0000313" key="2">
    <source>
        <dbReference type="EMBL" id="CAF1296138.1"/>
    </source>
</evidence>
<proteinExistence type="predicted"/>
<accession>A0A815YJG7</accession>
<evidence type="ECO:0000256" key="1">
    <source>
        <dbReference type="SAM" id="MobiDB-lite"/>
    </source>
</evidence>
<protein>
    <submittedName>
        <fullName evidence="3">Uncharacterized protein</fullName>
    </submittedName>
</protein>
<evidence type="ECO:0000313" key="4">
    <source>
        <dbReference type="Proteomes" id="UP000663870"/>
    </source>
</evidence>